<dbReference type="OrthoDB" id="1055097at2759"/>
<dbReference type="InterPro" id="IPR032675">
    <property type="entry name" value="LRR_dom_sf"/>
</dbReference>
<keyword evidence="4" id="KW-1133">Transmembrane helix</keyword>
<dbReference type="InterPro" id="IPR003591">
    <property type="entry name" value="Leu-rich_rpt_typical-subtyp"/>
</dbReference>
<dbReference type="Gene3D" id="3.80.10.10">
    <property type="entry name" value="Ribonuclease Inhibitor"/>
    <property type="match status" value="1"/>
</dbReference>
<sequence length="1017" mass="111379">MLYSLPYGFQGVDWKSVSTPASLPIAVNFSPDPSTLKSDCYTLHDYRVVPYGYSPEEWEAKHNFDKEPGLVYLRRPMTVREVFYEMVLQRLSHGFQLCQETPTTNTTAINTSGEHCSSKLSSPGSTATGFSPPGFAKPVGKPTPFRSSVWPTPGLETRTHSVPTSNTELIRRTTGPHSTISTATVIPSTTAHCRLATRTRNMSNRCTADSGNVNSTNWSNTTGIGANVVNPRIGTGGTGVCRSLGVGLTSSQPVRASCALGARAFTAKSRRSESPATVPGQLPPFERFGQTGPILFFGAYNFDPYPTFIYATVTVTNFESPPSDKIVNPNDFWPDARISQRCGADDMSFSLSDIAWPRNASCQQTWQQLQIQLTSNSWPSPQSSSSFTDVTPTTAFSLSSCTDTLKRLVIIGAPSADDGLSELNSFQLRRLFFQNHGSLRLERLTVQQTNLRRINPGFVDQLQAARLIDLEIRRNPQLTSETLGVGWLANAPGLRLLDLSRNGLVTVDLARWGFALNPISQLLTLNLAGNRITHLRSQSFARVPNLISLDLSENMLTYLPLSVFEGLRNLTILNLQGNRLTLPGLPLADVSLFIVMPNLRQLRLSRNPLLASITTMGSKNSTSWWLTHDCPEQLTQLYLEELSANQASSILDSPPGLPPIAWDKCPSLSNLMLTQSNLLPYRFRIRPQTLQLCPPSTLSVNENLDDDRVTDQSHRTAAVSSGSGDTLVLIQPSSTLTATTSESWNDVDSDTFDVGDGRNLRLLRLRNNNLSPWIVFALVFLVLAVVTTLLVWTAIYCVRHYRHRFKYGGTDLSQANGHVPLTKRTLPKYSLGTPYPGPFLFPVAQVDPAKLDPNGYTPLELPVVHPNGAAFVPSPITQTEASMRLLSPSDSGMGDVTPTRMAQSFHTGLSPASSHASFQMSQSVFGAPPYHRFMARNPMYYHAPSFSSLRSVNLPSRMPDNGYMLYRSFVATPHKNAATSTEDVSIGPSSIMGDLADDCATLNGPTPPDTPTQNGPC</sequence>
<evidence type="ECO:0000313" key="7">
    <source>
        <dbReference type="WBParaSite" id="ECPE_0000490201-mRNA-1"/>
    </source>
</evidence>
<proteinExistence type="predicted"/>
<keyword evidence="4" id="KW-0472">Membrane</keyword>
<evidence type="ECO:0000256" key="4">
    <source>
        <dbReference type="SAM" id="Phobius"/>
    </source>
</evidence>
<name>A0A183AD55_9TREM</name>
<reference evidence="5 6" key="2">
    <citation type="submission" date="2018-11" db="EMBL/GenBank/DDBJ databases">
        <authorList>
            <consortium name="Pathogen Informatics"/>
        </authorList>
    </citation>
    <scope>NUCLEOTIDE SEQUENCE [LARGE SCALE GENOMIC DNA]</scope>
    <source>
        <strain evidence="5 6">Egypt</strain>
    </source>
</reference>
<dbReference type="PROSITE" id="PS51450">
    <property type="entry name" value="LRR"/>
    <property type="match status" value="1"/>
</dbReference>
<keyword evidence="6" id="KW-1185">Reference proteome</keyword>
<dbReference type="Pfam" id="PF13855">
    <property type="entry name" value="LRR_8"/>
    <property type="match status" value="1"/>
</dbReference>
<evidence type="ECO:0000313" key="6">
    <source>
        <dbReference type="Proteomes" id="UP000272942"/>
    </source>
</evidence>
<dbReference type="WBParaSite" id="ECPE_0000490201-mRNA-1">
    <property type="protein sequence ID" value="ECPE_0000490201-mRNA-1"/>
    <property type="gene ID" value="ECPE_0000490201"/>
</dbReference>
<feature type="transmembrane region" description="Helical" evidence="4">
    <location>
        <begin position="773"/>
        <end position="798"/>
    </location>
</feature>
<dbReference type="AlphaFoldDB" id="A0A183AD55"/>
<evidence type="ECO:0000256" key="3">
    <source>
        <dbReference type="ARBA" id="ARBA00022737"/>
    </source>
</evidence>
<keyword evidence="2" id="KW-0732">Signal</keyword>
<evidence type="ECO:0000313" key="5">
    <source>
        <dbReference type="EMBL" id="VDP73925.1"/>
    </source>
</evidence>
<evidence type="ECO:0000256" key="1">
    <source>
        <dbReference type="ARBA" id="ARBA00022614"/>
    </source>
</evidence>
<dbReference type="SMART" id="SM00369">
    <property type="entry name" value="LRR_TYP"/>
    <property type="match status" value="4"/>
</dbReference>
<dbReference type="SUPFAM" id="SSF52058">
    <property type="entry name" value="L domain-like"/>
    <property type="match status" value="1"/>
</dbReference>
<dbReference type="EMBL" id="UZAN01041729">
    <property type="protein sequence ID" value="VDP73925.1"/>
    <property type="molecule type" value="Genomic_DNA"/>
</dbReference>
<keyword evidence="4" id="KW-0812">Transmembrane</keyword>
<dbReference type="InterPro" id="IPR001611">
    <property type="entry name" value="Leu-rich_rpt"/>
</dbReference>
<protein>
    <submittedName>
        <fullName evidence="7">LRRCT domain-containing protein</fullName>
    </submittedName>
</protein>
<organism evidence="7">
    <name type="scientific">Echinostoma caproni</name>
    <dbReference type="NCBI Taxonomy" id="27848"/>
    <lineage>
        <taxon>Eukaryota</taxon>
        <taxon>Metazoa</taxon>
        <taxon>Spiralia</taxon>
        <taxon>Lophotrochozoa</taxon>
        <taxon>Platyhelminthes</taxon>
        <taxon>Trematoda</taxon>
        <taxon>Digenea</taxon>
        <taxon>Plagiorchiida</taxon>
        <taxon>Echinostomata</taxon>
        <taxon>Echinostomatoidea</taxon>
        <taxon>Echinostomatidae</taxon>
        <taxon>Echinostoma</taxon>
    </lineage>
</organism>
<dbReference type="PANTHER" id="PTHR45842">
    <property type="entry name" value="SYNAPTIC ADHESION-LIKE MOLECULE SALM"/>
    <property type="match status" value="1"/>
</dbReference>
<reference evidence="7" key="1">
    <citation type="submission" date="2016-06" db="UniProtKB">
        <authorList>
            <consortium name="WormBaseParasite"/>
        </authorList>
    </citation>
    <scope>IDENTIFICATION</scope>
</reference>
<dbReference type="InterPro" id="IPR050467">
    <property type="entry name" value="LRFN"/>
</dbReference>
<accession>A0A183AD55</accession>
<dbReference type="Proteomes" id="UP000272942">
    <property type="component" value="Unassembled WGS sequence"/>
</dbReference>
<gene>
    <name evidence="5" type="ORF">ECPE_LOCUS4890</name>
</gene>
<keyword evidence="1" id="KW-0433">Leucine-rich repeat</keyword>
<evidence type="ECO:0000256" key="2">
    <source>
        <dbReference type="ARBA" id="ARBA00022729"/>
    </source>
</evidence>
<keyword evidence="3" id="KW-0677">Repeat</keyword>